<organism evidence="6 7">
    <name type="scientific">Moorella mulderi DSM 14980</name>
    <dbReference type="NCBI Taxonomy" id="1122241"/>
    <lineage>
        <taxon>Bacteria</taxon>
        <taxon>Bacillati</taxon>
        <taxon>Bacillota</taxon>
        <taxon>Clostridia</taxon>
        <taxon>Neomoorellales</taxon>
        <taxon>Neomoorellaceae</taxon>
        <taxon>Neomoorella</taxon>
    </lineage>
</organism>
<proteinExistence type="predicted"/>
<comment type="caution">
    <text evidence="6">The sequence shown here is derived from an EMBL/GenBank/DDBJ whole genome shotgun (WGS) entry which is preliminary data.</text>
</comment>
<evidence type="ECO:0000259" key="4">
    <source>
        <dbReference type="PROSITE" id="PS51071"/>
    </source>
</evidence>
<dbReference type="RefSeq" id="WP_084785592.1">
    <property type="nucleotide sequence ID" value="NZ_LTBC01000008.1"/>
</dbReference>
<dbReference type="Pfam" id="PF01418">
    <property type="entry name" value="HTH_6"/>
    <property type="match status" value="1"/>
</dbReference>
<keyword evidence="3" id="KW-0804">Transcription</keyword>
<evidence type="ECO:0000256" key="1">
    <source>
        <dbReference type="ARBA" id="ARBA00023015"/>
    </source>
</evidence>
<dbReference type="PANTHER" id="PTHR30514">
    <property type="entry name" value="GLUCOKINASE"/>
    <property type="match status" value="1"/>
</dbReference>
<dbReference type="GO" id="GO:1901135">
    <property type="term" value="P:carbohydrate derivative metabolic process"/>
    <property type="evidence" value="ECO:0007669"/>
    <property type="project" value="InterPro"/>
</dbReference>
<dbReference type="InterPro" id="IPR000281">
    <property type="entry name" value="HTH_RpiR"/>
</dbReference>
<dbReference type="AlphaFoldDB" id="A0A151AVT2"/>
<gene>
    <name evidence="6" type="primary">glvR</name>
    <name evidence="6" type="ORF">MOMUL_21120</name>
</gene>
<dbReference type="PATRIC" id="fig|1122241.3.peg.2248"/>
<dbReference type="SUPFAM" id="SSF53697">
    <property type="entry name" value="SIS domain"/>
    <property type="match status" value="1"/>
</dbReference>
<dbReference type="PANTHER" id="PTHR30514:SF18">
    <property type="entry name" value="RPIR-FAMILY TRANSCRIPTIONAL REGULATOR"/>
    <property type="match status" value="1"/>
</dbReference>
<keyword evidence="7" id="KW-1185">Reference proteome</keyword>
<dbReference type="GO" id="GO:0003700">
    <property type="term" value="F:DNA-binding transcription factor activity"/>
    <property type="evidence" value="ECO:0007669"/>
    <property type="project" value="InterPro"/>
</dbReference>
<dbReference type="InterPro" id="IPR035472">
    <property type="entry name" value="RpiR-like_SIS"/>
</dbReference>
<sequence length="289" mass="32014">MAQDQLDLERLLKSHYDELSPSEQKIARFILDNYEDAAFLSISQLGEVIQVSESTLSRLARHLGYASYAQFQQGIQQILRRRLTPQVKMSQTITKRSTDAFSLAMAVQEDAEHLRAFVGVNAEEDFKKAVNFVSSARKVFLAGMGISKSLVYFLEFRLRRSGLLVESLTAGGSSMLEQLAGLKGEDTLVTLGFFRIYPELVAALEWSRVQNAPSVAITESLASPLGRRATVTLVAKRGPVGELNSLALPMVVANALAVGVALARKEETLEHMERLEKLHNLHQAILLEE</sequence>
<dbReference type="InterPro" id="IPR001347">
    <property type="entry name" value="SIS_dom"/>
</dbReference>
<evidence type="ECO:0000256" key="3">
    <source>
        <dbReference type="ARBA" id="ARBA00023163"/>
    </source>
</evidence>
<dbReference type="Pfam" id="PF01380">
    <property type="entry name" value="SIS"/>
    <property type="match status" value="1"/>
</dbReference>
<evidence type="ECO:0000313" key="6">
    <source>
        <dbReference type="EMBL" id="KYH31748.1"/>
    </source>
</evidence>
<feature type="domain" description="SIS" evidence="5">
    <location>
        <begin position="129"/>
        <end position="266"/>
    </location>
</feature>
<name>A0A151AVT2_9FIRM</name>
<keyword evidence="2" id="KW-0238">DNA-binding</keyword>
<dbReference type="InterPro" id="IPR047640">
    <property type="entry name" value="RpiR-like"/>
</dbReference>
<reference evidence="6 7" key="1">
    <citation type="submission" date="2016-02" db="EMBL/GenBank/DDBJ databases">
        <title>Genome sequence of Moorella mulderi DSM 14980.</title>
        <authorList>
            <person name="Poehlein A."/>
            <person name="Daniel R."/>
        </authorList>
    </citation>
    <scope>NUCLEOTIDE SEQUENCE [LARGE SCALE GENOMIC DNA]</scope>
    <source>
        <strain evidence="6 7">DSM 14980</strain>
    </source>
</reference>
<dbReference type="InterPro" id="IPR009057">
    <property type="entry name" value="Homeodomain-like_sf"/>
</dbReference>
<dbReference type="GO" id="GO:0097367">
    <property type="term" value="F:carbohydrate derivative binding"/>
    <property type="evidence" value="ECO:0007669"/>
    <property type="project" value="InterPro"/>
</dbReference>
<dbReference type="Proteomes" id="UP000075670">
    <property type="component" value="Unassembled WGS sequence"/>
</dbReference>
<dbReference type="PROSITE" id="PS51464">
    <property type="entry name" value="SIS"/>
    <property type="match status" value="1"/>
</dbReference>
<evidence type="ECO:0000259" key="5">
    <source>
        <dbReference type="PROSITE" id="PS51464"/>
    </source>
</evidence>
<evidence type="ECO:0000313" key="7">
    <source>
        <dbReference type="Proteomes" id="UP000075670"/>
    </source>
</evidence>
<dbReference type="PROSITE" id="PS51071">
    <property type="entry name" value="HTH_RPIR"/>
    <property type="match status" value="1"/>
</dbReference>
<dbReference type="Gene3D" id="1.10.10.10">
    <property type="entry name" value="Winged helix-like DNA-binding domain superfamily/Winged helix DNA-binding domain"/>
    <property type="match status" value="1"/>
</dbReference>
<dbReference type="OrthoDB" id="2930at2"/>
<evidence type="ECO:0000256" key="2">
    <source>
        <dbReference type="ARBA" id="ARBA00023125"/>
    </source>
</evidence>
<protein>
    <submittedName>
        <fullName evidence="6">HTH-type transcriptional regulator GlvR</fullName>
    </submittedName>
</protein>
<dbReference type="InterPro" id="IPR046348">
    <property type="entry name" value="SIS_dom_sf"/>
</dbReference>
<accession>A0A151AVT2</accession>
<dbReference type="EMBL" id="LTBC01000008">
    <property type="protein sequence ID" value="KYH31748.1"/>
    <property type="molecule type" value="Genomic_DNA"/>
</dbReference>
<keyword evidence="1" id="KW-0805">Transcription regulation</keyword>
<dbReference type="GO" id="GO:0003677">
    <property type="term" value="F:DNA binding"/>
    <property type="evidence" value="ECO:0007669"/>
    <property type="project" value="UniProtKB-KW"/>
</dbReference>
<dbReference type="Gene3D" id="3.40.50.10490">
    <property type="entry name" value="Glucose-6-phosphate isomerase like protein, domain 1"/>
    <property type="match status" value="1"/>
</dbReference>
<dbReference type="CDD" id="cd05013">
    <property type="entry name" value="SIS_RpiR"/>
    <property type="match status" value="1"/>
</dbReference>
<dbReference type="InterPro" id="IPR036388">
    <property type="entry name" value="WH-like_DNA-bd_sf"/>
</dbReference>
<feature type="domain" description="HTH rpiR-type" evidence="4">
    <location>
        <begin position="6"/>
        <end position="82"/>
    </location>
</feature>
<dbReference type="SUPFAM" id="SSF46689">
    <property type="entry name" value="Homeodomain-like"/>
    <property type="match status" value="1"/>
</dbReference>